<reference evidence="3 4" key="1">
    <citation type="journal article" date="2018" name="PLoS Genet.">
        <title>Population sequencing reveals clonal diversity and ancestral inbreeding in the grapevine cultivar Chardonnay.</title>
        <authorList>
            <person name="Roach M.J."/>
            <person name="Johnson D.L."/>
            <person name="Bohlmann J."/>
            <person name="van Vuuren H.J."/>
            <person name="Jones S.J."/>
            <person name="Pretorius I.S."/>
            <person name="Schmidt S.A."/>
            <person name="Borneman A.R."/>
        </authorList>
    </citation>
    <scope>NUCLEOTIDE SEQUENCE [LARGE SCALE GENOMIC DNA]</scope>
    <source>
        <strain evidence="4">cv. Chardonnay</strain>
        <tissue evidence="3">Leaf</tissue>
    </source>
</reference>
<dbReference type="AlphaFoldDB" id="A0A438IRD9"/>
<comment type="caution">
    <text evidence="3">The sequence shown here is derived from an EMBL/GenBank/DDBJ whole genome shotgun (WGS) entry which is preliminary data.</text>
</comment>
<dbReference type="PANTHER" id="PTHR47289:SF2">
    <property type="entry name" value="TRANSCRIPTION FACTOR, PUTATIVE (DUF1664)-RELATED"/>
    <property type="match status" value="1"/>
</dbReference>
<dbReference type="EMBL" id="QGNW01000088">
    <property type="protein sequence ID" value="RVW99241.1"/>
    <property type="molecule type" value="Genomic_DNA"/>
</dbReference>
<dbReference type="Proteomes" id="UP000288805">
    <property type="component" value="Unassembled WGS sequence"/>
</dbReference>
<accession>A0A438IRD9</accession>
<name>A0A438IRD9_VITVI</name>
<feature type="region of interest" description="Disordered" evidence="1">
    <location>
        <begin position="450"/>
        <end position="521"/>
    </location>
</feature>
<evidence type="ECO:0000313" key="4">
    <source>
        <dbReference type="Proteomes" id="UP000288805"/>
    </source>
</evidence>
<sequence>MEALSRLIFRAVRGGNLSGCKIKGRSGDGVLVSHLLFADDTLDFCEASQDQMVYLSWLLMWFEAISGLRINLDKSEILPVGRVENLEVLALEFGCKVGRLPTSYLGLPLSVHHMSVAVWDGLEERFQKTKFGEEEGGWYTRKVREGFGVGFLKEIRKEGSLLQNKVVFSMGDGRKVKFWKDKWCGSFALCNSFPSLYAFVAFKEAWLVELWDSSREEGVWSPTFSRPFNDWEVEEVERLLLTIQGRRLNPNLEDRVLWKETKDGIFFVKSLYSALVSRSVVQFLIASFGAPVFLLNSDLLFLQATKRHLSSRIDRVDCSIDEFAELTSATKEEVFELRGGMKMIGGDVASVQKAVQNLESKIIEIEGKQDITNEGLGRLCHYAWNLENSRTTERIQAWTELLLFLLCFLASPSSSFRPALELRQTTPPLRIGFCSVLSWFLIKTRTQTESLPPTVPSLEPPPSPSNPSNSNRSPKAPLQNAAASGLKELDGISKAAETTNTPEVSNGIGGLEETRNGSSGSGLFGVRLSYPSFITRTRSATQAFASK</sequence>
<gene>
    <name evidence="3" type="ORF">CK203_030740</name>
</gene>
<evidence type="ECO:0000256" key="1">
    <source>
        <dbReference type="SAM" id="MobiDB-lite"/>
    </source>
</evidence>
<evidence type="ECO:0000313" key="3">
    <source>
        <dbReference type="EMBL" id="RVW99241.1"/>
    </source>
</evidence>
<dbReference type="Pfam" id="PF07889">
    <property type="entry name" value="DUF1664"/>
    <property type="match status" value="1"/>
</dbReference>
<evidence type="ECO:0000259" key="2">
    <source>
        <dbReference type="Pfam" id="PF07889"/>
    </source>
</evidence>
<proteinExistence type="predicted"/>
<dbReference type="InterPro" id="IPR012458">
    <property type="entry name" value="DUF1664"/>
</dbReference>
<dbReference type="PANTHER" id="PTHR47289">
    <property type="entry name" value="TRANSCRIPTION FACTOR, PUTATIVE (DUF1664)-RELATED"/>
    <property type="match status" value="1"/>
</dbReference>
<protein>
    <recommendedName>
        <fullName evidence="2">DUF1664 domain-containing protein</fullName>
    </recommendedName>
</protein>
<feature type="compositionally biased region" description="Pro residues" evidence="1">
    <location>
        <begin position="453"/>
        <end position="465"/>
    </location>
</feature>
<organism evidence="3 4">
    <name type="scientific">Vitis vinifera</name>
    <name type="common">Grape</name>
    <dbReference type="NCBI Taxonomy" id="29760"/>
    <lineage>
        <taxon>Eukaryota</taxon>
        <taxon>Viridiplantae</taxon>
        <taxon>Streptophyta</taxon>
        <taxon>Embryophyta</taxon>
        <taxon>Tracheophyta</taxon>
        <taxon>Spermatophyta</taxon>
        <taxon>Magnoliopsida</taxon>
        <taxon>eudicotyledons</taxon>
        <taxon>Gunneridae</taxon>
        <taxon>Pentapetalae</taxon>
        <taxon>rosids</taxon>
        <taxon>Vitales</taxon>
        <taxon>Vitaceae</taxon>
        <taxon>Viteae</taxon>
        <taxon>Vitis</taxon>
    </lineage>
</organism>
<feature type="domain" description="DUF1664" evidence="2">
    <location>
        <begin position="302"/>
        <end position="369"/>
    </location>
</feature>